<evidence type="ECO:0000313" key="6">
    <source>
        <dbReference type="Proteomes" id="UP001172159"/>
    </source>
</evidence>
<dbReference type="PANTHER" id="PTHR31544">
    <property type="entry name" value="AIG2-LIKE PROTEIN D"/>
    <property type="match status" value="1"/>
</dbReference>
<dbReference type="InterPro" id="IPR013024">
    <property type="entry name" value="GGCT-like"/>
</dbReference>
<dbReference type="InterPro" id="IPR009288">
    <property type="entry name" value="AIG2-like_dom"/>
</dbReference>
<evidence type="ECO:0000259" key="4">
    <source>
        <dbReference type="Pfam" id="PF06094"/>
    </source>
</evidence>
<dbReference type="AlphaFoldDB" id="A0AA40E5Q4"/>
<comment type="similarity">
    <text evidence="1">Belongs to the gamma-glutamylcyclotransferase family.</text>
</comment>
<dbReference type="InterPro" id="IPR036568">
    <property type="entry name" value="GGCT-like_sf"/>
</dbReference>
<feature type="domain" description="Gamma-glutamylcyclotransferase AIG2-like" evidence="4">
    <location>
        <begin position="11"/>
        <end position="132"/>
    </location>
</feature>
<reference evidence="5" key="1">
    <citation type="submission" date="2023-06" db="EMBL/GenBank/DDBJ databases">
        <title>Genome-scale phylogeny and comparative genomics of the fungal order Sordariales.</title>
        <authorList>
            <consortium name="Lawrence Berkeley National Laboratory"/>
            <person name="Hensen N."/>
            <person name="Bonometti L."/>
            <person name="Westerberg I."/>
            <person name="Brannstrom I.O."/>
            <person name="Guillou S."/>
            <person name="Cros-Aarteil S."/>
            <person name="Calhoun S."/>
            <person name="Haridas S."/>
            <person name="Kuo A."/>
            <person name="Mondo S."/>
            <person name="Pangilinan J."/>
            <person name="Riley R."/>
            <person name="Labutti K."/>
            <person name="Andreopoulos B."/>
            <person name="Lipzen A."/>
            <person name="Chen C."/>
            <person name="Yanf M."/>
            <person name="Daum C."/>
            <person name="Ng V."/>
            <person name="Clum A."/>
            <person name="Steindorff A."/>
            <person name="Ohm R."/>
            <person name="Martin F."/>
            <person name="Silar P."/>
            <person name="Natvig D."/>
            <person name="Lalanne C."/>
            <person name="Gautier V."/>
            <person name="Ament-Velasquez S.L."/>
            <person name="Kruys A."/>
            <person name="Hutchinson M.I."/>
            <person name="Powell A.J."/>
            <person name="Barry K."/>
            <person name="Miller A.N."/>
            <person name="Grigoriev I.V."/>
            <person name="Debuchy R."/>
            <person name="Gladieux P."/>
            <person name="Thoren M.H."/>
            <person name="Johannesson H."/>
        </authorList>
    </citation>
    <scope>NUCLEOTIDE SEQUENCE</scope>
    <source>
        <strain evidence="5">CBS 540.89</strain>
    </source>
</reference>
<dbReference type="EMBL" id="JAUKTV010000009">
    <property type="protein sequence ID" value="KAK0729214.1"/>
    <property type="molecule type" value="Genomic_DNA"/>
</dbReference>
<sequence length="170" mass="18883">MTTATSTPRPLFIYGTLCAPESLATLLREKDETEPNVDEIIPMLQPATVKGYERRSKYFGSGYALEPAAIASEDPMASIKGFLLTLESPSQRRKLDNFEGEGEAYKSVPVQVDIVGETGSRSVAADMYLWNGPMERISPDPWDLDAFIRDGLEDFLDVFDGMEFDGEDDQ</sequence>
<dbReference type="SUPFAM" id="SSF110857">
    <property type="entry name" value="Gamma-glutamyl cyclotransferase-like"/>
    <property type="match status" value="1"/>
</dbReference>
<dbReference type="Proteomes" id="UP001172159">
    <property type="component" value="Unassembled WGS sequence"/>
</dbReference>
<dbReference type="InterPro" id="IPR045038">
    <property type="entry name" value="AIG2-like"/>
</dbReference>
<keyword evidence="2" id="KW-0808">Transferase</keyword>
<accession>A0AA40E5Q4</accession>
<comment type="caution">
    <text evidence="5">The sequence shown here is derived from an EMBL/GenBank/DDBJ whole genome shotgun (WGS) entry which is preliminary data.</text>
</comment>
<organism evidence="5 6">
    <name type="scientific">Apiosordaria backusii</name>
    <dbReference type="NCBI Taxonomy" id="314023"/>
    <lineage>
        <taxon>Eukaryota</taxon>
        <taxon>Fungi</taxon>
        <taxon>Dikarya</taxon>
        <taxon>Ascomycota</taxon>
        <taxon>Pezizomycotina</taxon>
        <taxon>Sordariomycetes</taxon>
        <taxon>Sordariomycetidae</taxon>
        <taxon>Sordariales</taxon>
        <taxon>Lasiosphaeriaceae</taxon>
        <taxon>Apiosordaria</taxon>
    </lineage>
</organism>
<keyword evidence="6" id="KW-1185">Reference proteome</keyword>
<evidence type="ECO:0000256" key="3">
    <source>
        <dbReference type="ARBA" id="ARBA00030602"/>
    </source>
</evidence>
<gene>
    <name evidence="5" type="ORF">B0T21DRAFT_370598</name>
</gene>
<dbReference type="GO" id="GO:0016740">
    <property type="term" value="F:transferase activity"/>
    <property type="evidence" value="ECO:0007669"/>
    <property type="project" value="UniProtKB-KW"/>
</dbReference>
<name>A0AA40E5Q4_9PEZI</name>
<dbReference type="CDD" id="cd06661">
    <property type="entry name" value="GGCT_like"/>
    <property type="match status" value="1"/>
</dbReference>
<evidence type="ECO:0000313" key="5">
    <source>
        <dbReference type="EMBL" id="KAK0729214.1"/>
    </source>
</evidence>
<proteinExistence type="inferred from homology"/>
<dbReference type="Gene3D" id="3.10.490.10">
    <property type="entry name" value="Gamma-glutamyl cyclotransferase-like"/>
    <property type="match status" value="1"/>
</dbReference>
<evidence type="ECO:0000256" key="1">
    <source>
        <dbReference type="ARBA" id="ARBA00008861"/>
    </source>
</evidence>
<protein>
    <recommendedName>
        <fullName evidence="3">Putative gamma-glutamylcyclotransferase</fullName>
    </recommendedName>
</protein>
<dbReference type="PANTHER" id="PTHR31544:SF2">
    <property type="entry name" value="AIG2-LIKE PROTEIN D"/>
    <property type="match status" value="1"/>
</dbReference>
<evidence type="ECO:0000256" key="2">
    <source>
        <dbReference type="ARBA" id="ARBA00022679"/>
    </source>
</evidence>
<dbReference type="Pfam" id="PF06094">
    <property type="entry name" value="GGACT"/>
    <property type="match status" value="1"/>
</dbReference>